<evidence type="ECO:0000256" key="4">
    <source>
        <dbReference type="ARBA" id="ARBA00022619"/>
    </source>
</evidence>
<dbReference type="HOGENOM" id="CLU_089358_1_1_9"/>
<dbReference type="GO" id="GO:0000906">
    <property type="term" value="F:6,7-dimethyl-8-ribityllumazine synthase activity"/>
    <property type="evidence" value="ECO:0007669"/>
    <property type="project" value="UniProtKB-UniRule"/>
</dbReference>
<evidence type="ECO:0000256" key="7">
    <source>
        <dbReference type="HAMAP-Rule" id="MF_00178"/>
    </source>
</evidence>
<dbReference type="NCBIfam" id="TIGR00114">
    <property type="entry name" value="lumazine-synth"/>
    <property type="match status" value="1"/>
</dbReference>
<dbReference type="STRING" id="679936.Sulac_0210"/>
<feature type="binding site" evidence="7">
    <location>
        <position position="127"/>
    </location>
    <ligand>
        <name>(2S)-2-hydroxy-3-oxobutyl phosphate</name>
        <dbReference type="ChEBI" id="CHEBI:58830"/>
    </ligand>
</feature>
<dbReference type="Gene3D" id="3.40.50.960">
    <property type="entry name" value="Lumazine/riboflavin synthase"/>
    <property type="match status" value="1"/>
</dbReference>
<feature type="binding site" evidence="7">
    <location>
        <begin position="85"/>
        <end position="86"/>
    </location>
    <ligand>
        <name>(2S)-2-hydroxy-3-oxobutyl phosphate</name>
        <dbReference type="ChEBI" id="CHEBI:58830"/>
    </ligand>
</feature>
<feature type="active site" description="Proton donor" evidence="7">
    <location>
        <position position="88"/>
    </location>
</feature>
<feature type="binding site" evidence="7">
    <location>
        <position position="23"/>
    </location>
    <ligand>
        <name>5-amino-6-(D-ribitylamino)uracil</name>
        <dbReference type="ChEBI" id="CHEBI:15934"/>
    </ligand>
</feature>
<dbReference type="CDD" id="cd09209">
    <property type="entry name" value="Lumazine_synthase-I"/>
    <property type="match status" value="1"/>
</dbReference>
<keyword evidence="5 7" id="KW-0808">Transferase</keyword>
<comment type="catalytic activity">
    <reaction evidence="6 7">
        <text>(2S)-2-hydroxy-3-oxobutyl phosphate + 5-amino-6-(D-ribitylamino)uracil = 6,7-dimethyl-8-(1-D-ribityl)lumazine + phosphate + 2 H2O + H(+)</text>
        <dbReference type="Rhea" id="RHEA:26152"/>
        <dbReference type="ChEBI" id="CHEBI:15377"/>
        <dbReference type="ChEBI" id="CHEBI:15378"/>
        <dbReference type="ChEBI" id="CHEBI:15934"/>
        <dbReference type="ChEBI" id="CHEBI:43474"/>
        <dbReference type="ChEBI" id="CHEBI:58201"/>
        <dbReference type="ChEBI" id="CHEBI:58830"/>
        <dbReference type="EC" id="2.5.1.78"/>
    </reaction>
</comment>
<dbReference type="InterPro" id="IPR036467">
    <property type="entry name" value="LS/RS_sf"/>
</dbReference>
<feature type="binding site" evidence="7">
    <location>
        <position position="113"/>
    </location>
    <ligand>
        <name>5-amino-6-(D-ribitylamino)uracil</name>
        <dbReference type="ChEBI" id="CHEBI:15934"/>
    </ligand>
</feature>
<name>G8TWT4_SULAD</name>
<organism evidence="8 9">
    <name type="scientific">Sulfobacillus acidophilus (strain ATCC 700253 / DSM 10332 / NAL)</name>
    <dbReference type="NCBI Taxonomy" id="679936"/>
    <lineage>
        <taxon>Bacteria</taxon>
        <taxon>Bacillati</taxon>
        <taxon>Bacillota</taxon>
        <taxon>Clostridia</taxon>
        <taxon>Eubacteriales</taxon>
        <taxon>Clostridiales Family XVII. Incertae Sedis</taxon>
        <taxon>Sulfobacillus</taxon>
    </lineage>
</organism>
<dbReference type="EC" id="2.5.1.78" evidence="3 7"/>
<comment type="pathway">
    <text evidence="1 7">Cofactor biosynthesis; riboflavin biosynthesis; riboflavin from 2-hydroxy-3-oxobutyl phosphate and 5-amino-6-(D-ribitylamino)uracil: step 1/2.</text>
</comment>
<proteinExistence type="inferred from homology"/>
<dbReference type="KEGG" id="sap:Sulac_0210"/>
<dbReference type="PANTHER" id="PTHR21058:SF0">
    <property type="entry name" value="6,7-DIMETHYL-8-RIBITYLLUMAZINE SYNTHASE"/>
    <property type="match status" value="1"/>
</dbReference>
<dbReference type="UniPathway" id="UPA00275">
    <property type="reaction ID" value="UER00404"/>
</dbReference>
<reference evidence="8 9" key="2">
    <citation type="journal article" date="2012" name="Stand. Genomic Sci.">
        <title>Complete genome sequence of the moderately thermophilic mineral-sulfide-oxidizing firmicute Sulfobacillus acidophilus type strain (NAL(T)).</title>
        <authorList>
            <person name="Anderson I."/>
            <person name="Chertkov O."/>
            <person name="Chen A."/>
            <person name="Saunders E."/>
            <person name="Lapidus A."/>
            <person name="Nolan M."/>
            <person name="Lucas S."/>
            <person name="Hammon N."/>
            <person name="Deshpande S."/>
            <person name="Cheng J.F."/>
            <person name="Han C."/>
            <person name="Tapia R."/>
            <person name="Goodwin L.A."/>
            <person name="Pitluck S."/>
            <person name="Liolios K."/>
            <person name="Pagani I."/>
            <person name="Ivanova N."/>
            <person name="Mikhailova N."/>
            <person name="Pati A."/>
            <person name="Palaniappan K."/>
            <person name="Land M."/>
            <person name="Pan C."/>
            <person name="Rohde M."/>
            <person name="Pukall R."/>
            <person name="Goker M."/>
            <person name="Detter J.C."/>
            <person name="Woyke T."/>
            <person name="Bristow J."/>
            <person name="Eisen J.A."/>
            <person name="Markowitz V."/>
            <person name="Hugenholtz P."/>
            <person name="Kyrpides N.C."/>
            <person name="Klenk H.P."/>
            <person name="Mavromatis K."/>
        </authorList>
    </citation>
    <scope>NUCLEOTIDE SEQUENCE [LARGE SCALE GENOMIC DNA]</scope>
    <source>
        <strain evidence="9">ATCC 700253 / DSM 10332 / NAL</strain>
    </source>
</reference>
<sequence>MAWYEGTWIPPEPVRIAVIVSRFNQTVTDGLLKGCQKALAQHGVTDEQIDIIVVPGAFEIPGVVFRLLDKPYHAIIALGAVIRGETPHFDYVASSVTQGLARAAHEGRIPVVFGILTTDTVEQAEARAGGKSGNKGAEAALTALEMMSLYRQL</sequence>
<keyword evidence="4 7" id="KW-0686">Riboflavin biosynthesis</keyword>
<dbReference type="PATRIC" id="fig|679936.5.peg.214"/>
<evidence type="ECO:0000256" key="5">
    <source>
        <dbReference type="ARBA" id="ARBA00022679"/>
    </source>
</evidence>
<dbReference type="PANTHER" id="PTHR21058">
    <property type="entry name" value="6,7-DIMETHYL-8-RIBITYLLUMAZINE SYNTHASE DMRL SYNTHASE LUMAZINE SYNTHASE"/>
    <property type="match status" value="1"/>
</dbReference>
<dbReference type="Pfam" id="PF00885">
    <property type="entry name" value="DMRL_synthase"/>
    <property type="match status" value="1"/>
</dbReference>
<dbReference type="GO" id="GO:0005829">
    <property type="term" value="C:cytosol"/>
    <property type="evidence" value="ECO:0007669"/>
    <property type="project" value="TreeGrafter"/>
</dbReference>
<reference evidence="9" key="1">
    <citation type="submission" date="2011-12" db="EMBL/GenBank/DDBJ databases">
        <title>The complete genome of chromosome of Sulfobacillus acidophilus DSM 10332.</title>
        <authorList>
            <person name="Lucas S."/>
            <person name="Han J."/>
            <person name="Lapidus A."/>
            <person name="Bruce D."/>
            <person name="Goodwin L."/>
            <person name="Pitluck S."/>
            <person name="Peters L."/>
            <person name="Kyrpides N."/>
            <person name="Mavromatis K."/>
            <person name="Ivanova N."/>
            <person name="Mikhailova N."/>
            <person name="Chertkov O."/>
            <person name="Saunders E."/>
            <person name="Detter J.C."/>
            <person name="Tapia R."/>
            <person name="Han C."/>
            <person name="Land M."/>
            <person name="Hauser L."/>
            <person name="Markowitz V."/>
            <person name="Cheng J.-F."/>
            <person name="Hugenholtz P."/>
            <person name="Woyke T."/>
            <person name="Wu D."/>
            <person name="Pukall R."/>
            <person name="Gehrich-Schroeter G."/>
            <person name="Schneider S."/>
            <person name="Klenk H.-P."/>
            <person name="Eisen J.A."/>
        </authorList>
    </citation>
    <scope>NUCLEOTIDE SEQUENCE [LARGE SCALE GENOMIC DNA]</scope>
    <source>
        <strain evidence="9">ATCC 700253 / DSM 10332 / NAL</strain>
    </source>
</reference>
<dbReference type="AlphaFoldDB" id="G8TWT4"/>
<dbReference type="GO" id="GO:0009231">
    <property type="term" value="P:riboflavin biosynthetic process"/>
    <property type="evidence" value="ECO:0007669"/>
    <property type="project" value="UniProtKB-UniRule"/>
</dbReference>
<comment type="similarity">
    <text evidence="2 7">Belongs to the DMRL synthase family.</text>
</comment>
<dbReference type="InterPro" id="IPR002180">
    <property type="entry name" value="LS/RS"/>
</dbReference>
<evidence type="ECO:0000256" key="6">
    <source>
        <dbReference type="ARBA" id="ARBA00048785"/>
    </source>
</evidence>
<dbReference type="InterPro" id="IPR034964">
    <property type="entry name" value="LS"/>
</dbReference>
<dbReference type="HAMAP" id="MF_00178">
    <property type="entry name" value="Lumazine_synth"/>
    <property type="match status" value="1"/>
</dbReference>
<evidence type="ECO:0000256" key="3">
    <source>
        <dbReference type="ARBA" id="ARBA00012664"/>
    </source>
</evidence>
<dbReference type="EMBL" id="CP003179">
    <property type="protein sequence ID" value="AEW03782.1"/>
    <property type="molecule type" value="Genomic_DNA"/>
</dbReference>
<dbReference type="GO" id="GO:0009349">
    <property type="term" value="C:riboflavin synthase complex"/>
    <property type="evidence" value="ECO:0007669"/>
    <property type="project" value="UniProtKB-UniRule"/>
</dbReference>
<evidence type="ECO:0000256" key="1">
    <source>
        <dbReference type="ARBA" id="ARBA00004917"/>
    </source>
</evidence>
<protein>
    <recommendedName>
        <fullName evidence="3 7">6,7-dimethyl-8-ribityllumazine synthase</fullName>
        <shortName evidence="7">DMRL synthase</shortName>
        <shortName evidence="7">LS</shortName>
        <shortName evidence="7">Lumazine synthase</shortName>
        <ecNumber evidence="3 7">2.5.1.78</ecNumber>
    </recommendedName>
</protein>
<gene>
    <name evidence="7" type="primary">ribH</name>
    <name evidence="8" type="ordered locus">Sulac_0210</name>
</gene>
<feature type="binding site" evidence="7">
    <location>
        <begin position="57"/>
        <end position="59"/>
    </location>
    <ligand>
        <name>5-amino-6-(D-ribitylamino)uracil</name>
        <dbReference type="ChEBI" id="CHEBI:15934"/>
    </ligand>
</feature>
<feature type="binding site" evidence="7">
    <location>
        <begin position="80"/>
        <end position="82"/>
    </location>
    <ligand>
        <name>5-amino-6-(D-ribitylamino)uracil</name>
        <dbReference type="ChEBI" id="CHEBI:15934"/>
    </ligand>
</feature>
<evidence type="ECO:0000256" key="2">
    <source>
        <dbReference type="ARBA" id="ARBA00007424"/>
    </source>
</evidence>
<comment type="function">
    <text evidence="7">Catalyzes the formation of 6,7-dimethyl-8-ribityllumazine by condensation of 5-amino-6-(D-ribitylamino)uracil with 3,4-dihydroxy-2-butanone 4-phosphate. This is the penultimate step in the biosynthesis of riboflavin.</text>
</comment>
<keyword evidence="9" id="KW-1185">Reference proteome</keyword>
<accession>G8TWT4</accession>
<dbReference type="Proteomes" id="UP000005439">
    <property type="component" value="Chromosome"/>
</dbReference>
<dbReference type="SUPFAM" id="SSF52121">
    <property type="entry name" value="Lumazine synthase"/>
    <property type="match status" value="1"/>
</dbReference>
<evidence type="ECO:0000313" key="9">
    <source>
        <dbReference type="Proteomes" id="UP000005439"/>
    </source>
</evidence>
<evidence type="ECO:0000313" key="8">
    <source>
        <dbReference type="EMBL" id="AEW03782.1"/>
    </source>
</evidence>